<feature type="transmembrane region" description="Helical" evidence="5">
    <location>
        <begin position="237"/>
        <end position="257"/>
    </location>
</feature>
<feature type="transmembrane region" description="Helical" evidence="5">
    <location>
        <begin position="269"/>
        <end position="287"/>
    </location>
</feature>
<keyword evidence="2 5" id="KW-0812">Transmembrane</keyword>
<keyword evidence="3 5" id="KW-1133">Transmembrane helix</keyword>
<dbReference type="CDD" id="cd17478">
    <property type="entry name" value="MFS_FsR"/>
    <property type="match status" value="1"/>
</dbReference>
<evidence type="ECO:0000256" key="2">
    <source>
        <dbReference type="ARBA" id="ARBA00022692"/>
    </source>
</evidence>
<dbReference type="InterPro" id="IPR005829">
    <property type="entry name" value="Sugar_transporter_CS"/>
</dbReference>
<feature type="transmembrane region" description="Helical" evidence="5">
    <location>
        <begin position="131"/>
        <end position="156"/>
    </location>
</feature>
<dbReference type="PANTHER" id="PTHR43129:SF1">
    <property type="entry name" value="FOSMIDOMYCIN RESISTANCE PROTEIN"/>
    <property type="match status" value="1"/>
</dbReference>
<dbReference type="Gene3D" id="1.20.1250.20">
    <property type="entry name" value="MFS general substrate transporter like domains"/>
    <property type="match status" value="2"/>
</dbReference>
<feature type="transmembrane region" description="Helical" evidence="5">
    <location>
        <begin position="27"/>
        <end position="50"/>
    </location>
</feature>
<dbReference type="InterPro" id="IPR036259">
    <property type="entry name" value="MFS_trans_sf"/>
</dbReference>
<evidence type="ECO:0000256" key="1">
    <source>
        <dbReference type="ARBA" id="ARBA00004141"/>
    </source>
</evidence>
<dbReference type="PANTHER" id="PTHR43129">
    <property type="entry name" value="FOSMIDOMYCIN RESISTANCE PROTEIN"/>
    <property type="match status" value="1"/>
</dbReference>
<evidence type="ECO:0000313" key="8">
    <source>
        <dbReference type="Proteomes" id="UP000737555"/>
    </source>
</evidence>
<feature type="transmembrane region" description="Helical" evidence="5">
    <location>
        <begin position="203"/>
        <end position="225"/>
    </location>
</feature>
<protein>
    <submittedName>
        <fullName evidence="7">MFS transporter</fullName>
    </submittedName>
</protein>
<evidence type="ECO:0000256" key="4">
    <source>
        <dbReference type="ARBA" id="ARBA00023136"/>
    </source>
</evidence>
<dbReference type="PROSITE" id="PS50850">
    <property type="entry name" value="MFS"/>
    <property type="match status" value="1"/>
</dbReference>
<reference evidence="7" key="1">
    <citation type="submission" date="2020-05" db="EMBL/GenBank/DDBJ databases">
        <title>The first insight into the ecology of ammonia-tolerant syntrophic propionate oxidizing bacteria.</title>
        <authorList>
            <person name="Singh A."/>
            <person name="Schnurer A."/>
            <person name="Westerholm M."/>
        </authorList>
    </citation>
    <scope>NUCLEOTIDE SEQUENCE</scope>
    <source>
        <strain evidence="7">MAG54</strain>
    </source>
</reference>
<feature type="domain" description="Major facilitator superfamily (MFS) profile" evidence="6">
    <location>
        <begin position="7"/>
        <end position="378"/>
    </location>
</feature>
<proteinExistence type="predicted"/>
<dbReference type="Proteomes" id="UP000737555">
    <property type="component" value="Unassembled WGS sequence"/>
</dbReference>
<dbReference type="PROSITE" id="PS00216">
    <property type="entry name" value="SUGAR_TRANSPORT_1"/>
    <property type="match status" value="1"/>
</dbReference>
<evidence type="ECO:0000259" key="6">
    <source>
        <dbReference type="PROSITE" id="PS50850"/>
    </source>
</evidence>
<dbReference type="EMBL" id="JABMJE010000253">
    <property type="protein sequence ID" value="NQS79229.1"/>
    <property type="molecule type" value="Genomic_DNA"/>
</dbReference>
<organism evidence="7 8">
    <name type="scientific">Methanoculleus bourgensis</name>
    <dbReference type="NCBI Taxonomy" id="83986"/>
    <lineage>
        <taxon>Archaea</taxon>
        <taxon>Methanobacteriati</taxon>
        <taxon>Methanobacteriota</taxon>
        <taxon>Stenosarchaea group</taxon>
        <taxon>Methanomicrobia</taxon>
        <taxon>Methanomicrobiales</taxon>
        <taxon>Methanomicrobiaceae</taxon>
        <taxon>Methanoculleus</taxon>
    </lineage>
</organism>
<feature type="transmembrane region" description="Helical" evidence="5">
    <location>
        <begin position="353"/>
        <end position="374"/>
    </location>
</feature>
<comment type="subcellular location">
    <subcellularLocation>
        <location evidence="1">Membrane</location>
        <topology evidence="1">Multi-pass membrane protein</topology>
    </subcellularLocation>
</comment>
<comment type="caution">
    <text evidence="7">The sequence shown here is derived from an EMBL/GenBank/DDBJ whole genome shotgun (WGS) entry which is preliminary data.</text>
</comment>
<keyword evidence="4 5" id="KW-0472">Membrane</keyword>
<evidence type="ECO:0000313" key="7">
    <source>
        <dbReference type="EMBL" id="NQS79229.1"/>
    </source>
</evidence>
<dbReference type="GO" id="GO:0022857">
    <property type="term" value="F:transmembrane transporter activity"/>
    <property type="evidence" value="ECO:0007669"/>
    <property type="project" value="InterPro"/>
</dbReference>
<gene>
    <name evidence="7" type="ORF">HQQ74_11150</name>
</gene>
<feature type="transmembrane region" description="Helical" evidence="5">
    <location>
        <begin position="94"/>
        <end position="111"/>
    </location>
</feature>
<name>A0A8T7H948_9EURY</name>
<feature type="transmembrane region" description="Helical" evidence="5">
    <location>
        <begin position="324"/>
        <end position="347"/>
    </location>
</feature>
<feature type="transmembrane region" description="Helical" evidence="5">
    <location>
        <begin position="162"/>
        <end position="182"/>
    </location>
</feature>
<evidence type="ECO:0000256" key="5">
    <source>
        <dbReference type="SAM" id="Phobius"/>
    </source>
</evidence>
<evidence type="ECO:0000256" key="3">
    <source>
        <dbReference type="ARBA" id="ARBA00022989"/>
    </source>
</evidence>
<dbReference type="InterPro" id="IPR020846">
    <property type="entry name" value="MFS_dom"/>
</dbReference>
<dbReference type="SUPFAM" id="SSF103473">
    <property type="entry name" value="MFS general substrate transporter"/>
    <property type="match status" value="1"/>
</dbReference>
<dbReference type="InterPro" id="IPR011701">
    <property type="entry name" value="MFS"/>
</dbReference>
<dbReference type="GO" id="GO:0005886">
    <property type="term" value="C:plasma membrane"/>
    <property type="evidence" value="ECO:0007669"/>
    <property type="project" value="TreeGrafter"/>
</dbReference>
<dbReference type="AlphaFoldDB" id="A0A8T7H948"/>
<sequence length="392" mass="41043">MTTDTKSVWGLSAAHLVTDLYSPVLPAILPLLIAEHGYSFLLAGLIVTVYNLTSSMMQPLVGWLYDARGLTIRISITVLISAIFISIVGLFNNYYLVLVSVAIAALGHAFFHPSALGTVSRLTRDASRGRITSYFVIGGNLGYAVGPICAGVAVGLMGLPGLVILAVPGIVMAVVLYYVLPAPGRLRLPELPSQHDEKPARRAIVLLVVASGLRAWAIFGSVAFLPTILTMRGIDLVTANLLVSGMLIAGVVGQLVGGTLSDRYGRKECTLVGLVAAIPPFVVFLSTGGVISLVAMIIFGFILWSTFAVTVAMAHEMAPGSVGLVSGLMLGLAVGVGGMGVAVTGWIADLTSLSVGLMTIPLAIILAIPFFFAVPYPWKIFSPGSTQIPSPR</sequence>
<accession>A0A8T7H948</accession>
<dbReference type="Pfam" id="PF07690">
    <property type="entry name" value="MFS_1"/>
    <property type="match status" value="1"/>
</dbReference>
<feature type="transmembrane region" description="Helical" evidence="5">
    <location>
        <begin position="70"/>
        <end position="88"/>
    </location>
</feature>